<dbReference type="PANTHER" id="PTHR43727:SF2">
    <property type="entry name" value="GROUP IV DECARBOXYLASE"/>
    <property type="match status" value="1"/>
</dbReference>
<dbReference type="InterPro" id="IPR009006">
    <property type="entry name" value="Ala_racemase/Decarboxylase_C"/>
</dbReference>
<dbReference type="Pfam" id="PF00278">
    <property type="entry name" value="Orn_DAP_Arg_deC"/>
    <property type="match status" value="1"/>
</dbReference>
<dbReference type="SUPFAM" id="SSF50621">
    <property type="entry name" value="Alanine racemase C-terminal domain-like"/>
    <property type="match status" value="1"/>
</dbReference>
<keyword evidence="8" id="KW-1185">Reference proteome</keyword>
<name>A0ABP9RYE8_9GAMM</name>
<evidence type="ECO:0000259" key="6">
    <source>
        <dbReference type="Pfam" id="PF02784"/>
    </source>
</evidence>
<dbReference type="CDD" id="cd06810">
    <property type="entry name" value="PLPDE_III_ODC_DapDC_like"/>
    <property type="match status" value="1"/>
</dbReference>
<evidence type="ECO:0000256" key="2">
    <source>
        <dbReference type="ARBA" id="ARBA00022898"/>
    </source>
</evidence>
<dbReference type="InterPro" id="IPR000183">
    <property type="entry name" value="Orn/DAP/Arg_de-COase"/>
</dbReference>
<dbReference type="PRINTS" id="PR01182">
    <property type="entry name" value="ORNDCRBXLASE"/>
</dbReference>
<comment type="caution">
    <text evidence="7">The sequence shown here is derived from an EMBL/GenBank/DDBJ whole genome shotgun (WGS) entry which is preliminary data.</text>
</comment>
<dbReference type="PROSITE" id="PS00878">
    <property type="entry name" value="ODR_DC_2_1"/>
    <property type="match status" value="1"/>
</dbReference>
<dbReference type="InterPro" id="IPR002433">
    <property type="entry name" value="Orn_de-COase"/>
</dbReference>
<accession>A0ABP9RYE8</accession>
<feature type="domain" description="Orn/DAP/Arg decarboxylase 2 N-terminal" evidence="6">
    <location>
        <begin position="40"/>
        <end position="271"/>
    </location>
</feature>
<evidence type="ECO:0000256" key="3">
    <source>
        <dbReference type="ARBA" id="ARBA00023239"/>
    </source>
</evidence>
<reference evidence="8" key="1">
    <citation type="journal article" date="2019" name="Int. J. Syst. Evol. Microbiol.">
        <title>The Global Catalogue of Microorganisms (GCM) 10K type strain sequencing project: providing services to taxonomists for standard genome sequencing and annotation.</title>
        <authorList>
            <consortium name="The Broad Institute Genomics Platform"/>
            <consortium name="The Broad Institute Genome Sequencing Center for Infectious Disease"/>
            <person name="Wu L."/>
            <person name="Ma J."/>
        </authorList>
    </citation>
    <scope>NUCLEOTIDE SEQUENCE [LARGE SCALE GENOMIC DNA]</scope>
    <source>
        <strain evidence="8">JCM 18720</strain>
    </source>
</reference>
<dbReference type="RefSeq" id="WP_345315747.1">
    <property type="nucleotide sequence ID" value="NZ_BAABLF010000005.1"/>
</dbReference>
<protein>
    <submittedName>
        <fullName evidence="7">Type III PLP-dependent enzyme</fullName>
    </submittedName>
</protein>
<dbReference type="InterPro" id="IPR029066">
    <property type="entry name" value="PLP-binding_barrel"/>
</dbReference>
<keyword evidence="2" id="KW-0663">Pyridoxal phosphate</keyword>
<organism evidence="7 8">
    <name type="scientific">Ferrimonas gelatinilytica</name>
    <dbReference type="NCBI Taxonomy" id="1255257"/>
    <lineage>
        <taxon>Bacteria</taxon>
        <taxon>Pseudomonadati</taxon>
        <taxon>Pseudomonadota</taxon>
        <taxon>Gammaproteobacteria</taxon>
        <taxon>Alteromonadales</taxon>
        <taxon>Ferrimonadaceae</taxon>
        <taxon>Ferrimonas</taxon>
    </lineage>
</organism>
<dbReference type="Pfam" id="PF02784">
    <property type="entry name" value="Orn_Arg_deC_N"/>
    <property type="match status" value="1"/>
</dbReference>
<feature type="domain" description="Orn/DAP/Arg decarboxylase 2 C-terminal" evidence="5">
    <location>
        <begin position="23"/>
        <end position="361"/>
    </location>
</feature>
<dbReference type="InterPro" id="IPR022653">
    <property type="entry name" value="De-COase2_pyr-phos_BS"/>
</dbReference>
<dbReference type="InterPro" id="IPR022644">
    <property type="entry name" value="De-COase2_N"/>
</dbReference>
<dbReference type="Proteomes" id="UP001501600">
    <property type="component" value="Unassembled WGS sequence"/>
</dbReference>
<comment type="cofactor">
    <cofactor evidence="1">
        <name>pyridoxal 5'-phosphate</name>
        <dbReference type="ChEBI" id="CHEBI:597326"/>
    </cofactor>
</comment>
<dbReference type="Gene3D" id="3.20.20.10">
    <property type="entry name" value="Alanine racemase"/>
    <property type="match status" value="1"/>
</dbReference>
<dbReference type="PRINTS" id="PR01179">
    <property type="entry name" value="ODADCRBXLASE"/>
</dbReference>
<evidence type="ECO:0000256" key="4">
    <source>
        <dbReference type="RuleBase" id="RU003737"/>
    </source>
</evidence>
<keyword evidence="3" id="KW-0456">Lyase</keyword>
<evidence type="ECO:0000313" key="8">
    <source>
        <dbReference type="Proteomes" id="UP001501600"/>
    </source>
</evidence>
<evidence type="ECO:0000313" key="7">
    <source>
        <dbReference type="EMBL" id="GAA5188295.1"/>
    </source>
</evidence>
<dbReference type="InterPro" id="IPR022643">
    <property type="entry name" value="De-COase2_C"/>
</dbReference>
<dbReference type="SUPFAM" id="SSF51419">
    <property type="entry name" value="PLP-binding barrel"/>
    <property type="match status" value="1"/>
</dbReference>
<dbReference type="EMBL" id="BAABLF010000005">
    <property type="protein sequence ID" value="GAA5188295.1"/>
    <property type="molecule type" value="Genomic_DNA"/>
</dbReference>
<sequence length="402" mass="43821">MTPTTLPHALLRRATDALGSSFYAYDLDGLAAHLGELQAGPARLWYAVKANPLSAVIQTLAEAGFGFDVASPGELDQVLAQGVCPSRILNTGPVKTPAMLRHFLERGVRIFVLESHRQLTDLATLCEQTGIQVEVLFRVQLSWPKQDDGKINVLGGSDATPFGLTPEQWDPECTTLPPSMTLLGVHCFQWGNILDADTLIAHWQAALPRLARLLDRWQLEAPVVDLGGGLGIPYHGESETLDWTRVVEALTTLKRQYRLGQCWLELGRYAVGPYGYYLSPVADIKENQGVRFAVIEGGSQHALRPALTGQPFPVAALDTTQGPMQPYQIRGALCTGLDNLGDVQLPAGLQPGHWLCFGQAGAYGFTESMPYFLCHTLPAEITLSNGEYQVLRPAKAAQHYLA</sequence>
<evidence type="ECO:0000256" key="1">
    <source>
        <dbReference type="ARBA" id="ARBA00001933"/>
    </source>
</evidence>
<comment type="similarity">
    <text evidence="4">Belongs to the Orn/Lys/Arg decarboxylase class-II family.</text>
</comment>
<dbReference type="PANTHER" id="PTHR43727">
    <property type="entry name" value="DIAMINOPIMELATE DECARBOXYLASE"/>
    <property type="match status" value="1"/>
</dbReference>
<dbReference type="Gene3D" id="2.40.37.10">
    <property type="entry name" value="Lyase, Ornithine Decarboxylase, Chain A, domain 1"/>
    <property type="match status" value="1"/>
</dbReference>
<proteinExistence type="inferred from homology"/>
<gene>
    <name evidence="7" type="ORF">GCM10025772_07950</name>
</gene>
<evidence type="ECO:0000259" key="5">
    <source>
        <dbReference type="Pfam" id="PF00278"/>
    </source>
</evidence>